<evidence type="ECO:0000313" key="2">
    <source>
        <dbReference type="EMBL" id="SVB60469.1"/>
    </source>
</evidence>
<dbReference type="AlphaFoldDB" id="A0A382FCU3"/>
<reference evidence="2" key="1">
    <citation type="submission" date="2018-05" db="EMBL/GenBank/DDBJ databases">
        <authorList>
            <person name="Lanie J.A."/>
            <person name="Ng W.-L."/>
            <person name="Kazmierczak K.M."/>
            <person name="Andrzejewski T.M."/>
            <person name="Davidsen T.M."/>
            <person name="Wayne K.J."/>
            <person name="Tettelin H."/>
            <person name="Glass J.I."/>
            <person name="Rusch D."/>
            <person name="Podicherti R."/>
            <person name="Tsui H.-C.T."/>
            <person name="Winkler M.E."/>
        </authorList>
    </citation>
    <scope>NUCLEOTIDE SEQUENCE</scope>
</reference>
<protein>
    <submittedName>
        <fullName evidence="2">Uncharacterized protein</fullName>
    </submittedName>
</protein>
<feature type="compositionally biased region" description="Basic residues" evidence="1">
    <location>
        <begin position="11"/>
        <end position="26"/>
    </location>
</feature>
<evidence type="ECO:0000256" key="1">
    <source>
        <dbReference type="SAM" id="MobiDB-lite"/>
    </source>
</evidence>
<name>A0A382FCU3_9ZZZZ</name>
<feature type="compositionally biased region" description="Basic and acidic residues" evidence="1">
    <location>
        <begin position="50"/>
        <end position="82"/>
    </location>
</feature>
<feature type="compositionally biased region" description="Gly residues" evidence="1">
    <location>
        <begin position="1"/>
        <end position="10"/>
    </location>
</feature>
<organism evidence="2">
    <name type="scientific">marine metagenome</name>
    <dbReference type="NCBI Taxonomy" id="408172"/>
    <lineage>
        <taxon>unclassified sequences</taxon>
        <taxon>metagenomes</taxon>
        <taxon>ecological metagenomes</taxon>
    </lineage>
</organism>
<sequence>MSRGDGGGRGGRGHGRGSRTGRGRAKHDKDNRSRQLNNENKAYHRSRRGSKGESWRDRMDKQAASRIQGHADRTGKNQDFKRRAQSAADKNED</sequence>
<proteinExistence type="predicted"/>
<feature type="region of interest" description="Disordered" evidence="1">
    <location>
        <begin position="1"/>
        <end position="93"/>
    </location>
</feature>
<gene>
    <name evidence="2" type="ORF">METZ01_LOCUS213323</name>
</gene>
<dbReference type="EMBL" id="UINC01049106">
    <property type="protein sequence ID" value="SVB60469.1"/>
    <property type="molecule type" value="Genomic_DNA"/>
</dbReference>
<accession>A0A382FCU3</accession>